<dbReference type="GeneID" id="5982099"/>
<dbReference type="KEGG" id="pno:SNOG_15006"/>
<dbReference type="RefSeq" id="XP_001805171.1">
    <property type="nucleotide sequence ID" value="XM_001805119.1"/>
</dbReference>
<dbReference type="EMBL" id="CH445359">
    <property type="protein sequence ID" value="EAT77549.1"/>
    <property type="molecule type" value="Genomic_DNA"/>
</dbReference>
<organism evidence="1 2">
    <name type="scientific">Phaeosphaeria nodorum (strain SN15 / ATCC MYA-4574 / FGSC 10173)</name>
    <name type="common">Glume blotch fungus</name>
    <name type="synonym">Parastagonospora nodorum</name>
    <dbReference type="NCBI Taxonomy" id="321614"/>
    <lineage>
        <taxon>Eukaryota</taxon>
        <taxon>Fungi</taxon>
        <taxon>Dikarya</taxon>
        <taxon>Ascomycota</taxon>
        <taxon>Pezizomycotina</taxon>
        <taxon>Dothideomycetes</taxon>
        <taxon>Pleosporomycetidae</taxon>
        <taxon>Pleosporales</taxon>
        <taxon>Pleosporineae</taxon>
        <taxon>Phaeosphaeriaceae</taxon>
        <taxon>Parastagonospora</taxon>
    </lineage>
</organism>
<dbReference type="Proteomes" id="UP000001055">
    <property type="component" value="Unassembled WGS sequence"/>
</dbReference>
<protein>
    <submittedName>
        <fullName evidence="1">Uncharacterized protein</fullName>
    </submittedName>
</protein>
<dbReference type="AlphaFoldDB" id="Q0TZJ5"/>
<evidence type="ECO:0000313" key="1">
    <source>
        <dbReference type="EMBL" id="EAT77549.1"/>
    </source>
</evidence>
<sequence>MEHARTVRRLVSGYQKAVVILTGIVVSTWANLSPLAGT</sequence>
<name>Q0TZJ5_PHANO</name>
<evidence type="ECO:0000313" key="2">
    <source>
        <dbReference type="Proteomes" id="UP000001055"/>
    </source>
</evidence>
<accession>Q0TZJ5</accession>
<gene>
    <name evidence="1" type="ORF">SNOG_15006</name>
</gene>
<dbReference type="InParanoid" id="Q0TZJ5"/>
<proteinExistence type="predicted"/>
<reference evidence="2" key="1">
    <citation type="journal article" date="2007" name="Plant Cell">
        <title>Dothideomycete-plant interactions illuminated by genome sequencing and EST analysis of the wheat pathogen Stagonospora nodorum.</title>
        <authorList>
            <person name="Hane J.K."/>
            <person name="Lowe R.G."/>
            <person name="Solomon P.S."/>
            <person name="Tan K.C."/>
            <person name="Schoch C.L."/>
            <person name="Spatafora J.W."/>
            <person name="Crous P.W."/>
            <person name="Kodira C."/>
            <person name="Birren B.W."/>
            <person name="Galagan J.E."/>
            <person name="Torriani S.F."/>
            <person name="McDonald B.A."/>
            <person name="Oliver R.P."/>
        </authorList>
    </citation>
    <scope>NUCLEOTIDE SEQUENCE [LARGE SCALE GENOMIC DNA]</scope>
    <source>
        <strain evidence="2">SN15 / ATCC MYA-4574 / FGSC 10173</strain>
    </source>
</reference>